<dbReference type="InterPro" id="IPR011993">
    <property type="entry name" value="PH-like_dom_sf"/>
</dbReference>
<comment type="subcellular location">
    <subcellularLocation>
        <location evidence="1">Nucleus</location>
    </subcellularLocation>
</comment>
<evidence type="ECO:0000256" key="7">
    <source>
        <dbReference type="SAM" id="MobiDB-lite"/>
    </source>
</evidence>
<dbReference type="GO" id="GO:0006281">
    <property type="term" value="P:DNA repair"/>
    <property type="evidence" value="ECO:0000318"/>
    <property type="project" value="GO_Central"/>
</dbReference>
<dbReference type="OrthoDB" id="360521at2759"/>
<keyword evidence="5" id="KW-0804">Transcription</keyword>
<protein>
    <submittedName>
        <fullName evidence="9">Transcription initiation factor TFIIH subunit 1</fullName>
    </submittedName>
</protein>
<dbReference type="InterPro" id="IPR013876">
    <property type="entry name" value="TFIIH_BTF_p62_N"/>
</dbReference>
<dbReference type="SMART" id="SM00751">
    <property type="entry name" value="BSD"/>
    <property type="match status" value="2"/>
</dbReference>
<gene>
    <name evidence="9" type="ORF">KFL_001850160</name>
</gene>
<keyword evidence="10" id="KW-1185">Reference proteome</keyword>
<keyword evidence="9" id="KW-0648">Protein biosynthesis</keyword>
<dbReference type="SUPFAM" id="SSF140383">
    <property type="entry name" value="BSD domain-like"/>
    <property type="match status" value="2"/>
</dbReference>
<evidence type="ECO:0000313" key="9">
    <source>
        <dbReference type="EMBL" id="GAQ84341.1"/>
    </source>
</evidence>
<feature type="domain" description="BSD" evidence="8">
    <location>
        <begin position="219"/>
        <end position="271"/>
    </location>
</feature>
<reference evidence="9 10" key="1">
    <citation type="journal article" date="2014" name="Nat. Commun.">
        <title>Klebsormidium flaccidum genome reveals primary factors for plant terrestrial adaptation.</title>
        <authorList>
            <person name="Hori K."/>
            <person name="Maruyama F."/>
            <person name="Fujisawa T."/>
            <person name="Togashi T."/>
            <person name="Yamamoto N."/>
            <person name="Seo M."/>
            <person name="Sato S."/>
            <person name="Yamada T."/>
            <person name="Mori H."/>
            <person name="Tajima N."/>
            <person name="Moriyama T."/>
            <person name="Ikeuchi M."/>
            <person name="Watanabe M."/>
            <person name="Wada H."/>
            <person name="Kobayashi K."/>
            <person name="Saito M."/>
            <person name="Masuda T."/>
            <person name="Sasaki-Sekimoto Y."/>
            <person name="Mashiguchi K."/>
            <person name="Awai K."/>
            <person name="Shimojima M."/>
            <person name="Masuda S."/>
            <person name="Iwai M."/>
            <person name="Nobusawa T."/>
            <person name="Narise T."/>
            <person name="Kondo S."/>
            <person name="Saito H."/>
            <person name="Sato R."/>
            <person name="Murakawa M."/>
            <person name="Ihara Y."/>
            <person name="Oshima-Yamada Y."/>
            <person name="Ohtaka K."/>
            <person name="Satoh M."/>
            <person name="Sonobe K."/>
            <person name="Ishii M."/>
            <person name="Ohtani R."/>
            <person name="Kanamori-Sato M."/>
            <person name="Honoki R."/>
            <person name="Miyazaki D."/>
            <person name="Mochizuki H."/>
            <person name="Umetsu J."/>
            <person name="Higashi K."/>
            <person name="Shibata D."/>
            <person name="Kamiya Y."/>
            <person name="Sato N."/>
            <person name="Nakamura Y."/>
            <person name="Tabata S."/>
            <person name="Ida S."/>
            <person name="Kurokawa K."/>
            <person name="Ohta H."/>
        </authorList>
    </citation>
    <scope>NUCLEOTIDE SEQUENCE [LARGE SCALE GENOMIC DNA]</scope>
    <source>
        <strain evidence="9 10">NIES-2285</strain>
    </source>
</reference>
<evidence type="ECO:0000256" key="6">
    <source>
        <dbReference type="ARBA" id="ARBA00023242"/>
    </source>
</evidence>
<evidence type="ECO:0000256" key="1">
    <source>
        <dbReference type="ARBA" id="ARBA00004123"/>
    </source>
</evidence>
<evidence type="ECO:0000256" key="2">
    <source>
        <dbReference type="ARBA" id="ARBA00009448"/>
    </source>
</evidence>
<dbReference type="PANTHER" id="PTHR12856">
    <property type="entry name" value="TRANSCRIPTION INITIATION FACTOR IIH-RELATED"/>
    <property type="match status" value="1"/>
</dbReference>
<dbReference type="GO" id="GO:0005675">
    <property type="term" value="C:transcription factor TFIIH holo complex"/>
    <property type="evidence" value="ECO:0000318"/>
    <property type="project" value="GO_Central"/>
</dbReference>
<keyword evidence="3" id="KW-0677">Repeat</keyword>
<dbReference type="PROSITE" id="PS50858">
    <property type="entry name" value="BSD"/>
    <property type="match status" value="1"/>
</dbReference>
<feature type="compositionally biased region" description="Polar residues" evidence="7">
    <location>
        <begin position="129"/>
        <end position="146"/>
    </location>
</feature>
<feature type="compositionally biased region" description="Low complexity" evidence="7">
    <location>
        <begin position="113"/>
        <end position="128"/>
    </location>
</feature>
<keyword evidence="4" id="KW-0805">Transcription regulation</keyword>
<dbReference type="Pfam" id="PF08567">
    <property type="entry name" value="PH_TFIIH"/>
    <property type="match status" value="1"/>
</dbReference>
<dbReference type="STRING" id="105231.A0A1Y1I5A0"/>
<evidence type="ECO:0000256" key="5">
    <source>
        <dbReference type="ARBA" id="ARBA00023163"/>
    </source>
</evidence>
<dbReference type="GO" id="GO:0000439">
    <property type="term" value="C:transcription factor TFIIH core complex"/>
    <property type="evidence" value="ECO:0000318"/>
    <property type="project" value="GO_Central"/>
</dbReference>
<feature type="region of interest" description="Disordered" evidence="7">
    <location>
        <begin position="610"/>
        <end position="633"/>
    </location>
</feature>
<dbReference type="EMBL" id="DF237134">
    <property type="protein sequence ID" value="GAQ84341.1"/>
    <property type="molecule type" value="Genomic_DNA"/>
</dbReference>
<organism evidence="9 10">
    <name type="scientific">Klebsormidium nitens</name>
    <name type="common">Green alga</name>
    <name type="synonym">Ulothrix nitens</name>
    <dbReference type="NCBI Taxonomy" id="105231"/>
    <lineage>
        <taxon>Eukaryota</taxon>
        <taxon>Viridiplantae</taxon>
        <taxon>Streptophyta</taxon>
        <taxon>Klebsormidiophyceae</taxon>
        <taxon>Klebsormidiales</taxon>
        <taxon>Klebsormidiaceae</taxon>
        <taxon>Klebsormidium</taxon>
    </lineage>
</organism>
<dbReference type="GO" id="GO:0006289">
    <property type="term" value="P:nucleotide-excision repair"/>
    <property type="evidence" value="ECO:0007669"/>
    <property type="project" value="InterPro"/>
</dbReference>
<accession>A0A1Y1I5A0</accession>
<dbReference type="Proteomes" id="UP000054558">
    <property type="component" value="Unassembled WGS sequence"/>
</dbReference>
<name>A0A1Y1I5A0_KLENI</name>
<comment type="similarity">
    <text evidence="2">Belongs to the TFB1 family.</text>
</comment>
<sequence length="633" mass="68713">MAEAESVLLTVRAKYKPSMKEAGLEGVLMLTPRFAKWTPNNPGAATPLSIDFKTIKKHFNTKEESKKALMKLMTDVDPKKPGFMFEFNSFDDRNKANPIVGSIIARHQPPVGPSSSGAAASAGPTAPSQTSKPSGAGRASSQLENVSQAEIEQRMAVLAKDADLRKLHEQLVGTGILTDAEFWSTRKGLLEKEAAKQSDQKTGLSSQMLTALKPVVDGRTNKVSFNLTPQIIHQIFQERPLVLQRYMENVPDKLSEAEFWTRYCKAEYLHSQRRAGAQAAVADMDEEAEAMFRDDDAGPSREEQTKIRGVDPTLNMAADQADDYYQSTSGYGLLRDGGKEAGPSRESAKKRKIAHDINRHAAVVLDGRPAGEDIKDPAAAAAAVNAARAAAQLAGSRAENGDPAREQRWHEKLQEATDMPDLHPQPQAPAVPLRIEDPRRYFDVSTGGPASTSAGGPQTDGALWAAMREQAGAVRTEGLGGVLPPAKAFQVLSEVQQQIQVSVASAGKKAGQDLLKQLPASVKDDVFQSAATAHEMLRHFWGAYPITSATLLNKANRLKDAMAGLYERMQRTKEGIPSEYREPVSQLFKPVFQMLDAAFAHYESEEELRKARQQRAAANRPAGVNGTAQAAAG</sequence>
<dbReference type="Pfam" id="PF03909">
    <property type="entry name" value="BSD"/>
    <property type="match status" value="1"/>
</dbReference>
<proteinExistence type="inferred from homology"/>
<dbReference type="OMA" id="VCTCELL"/>
<evidence type="ECO:0000256" key="3">
    <source>
        <dbReference type="ARBA" id="ARBA00022737"/>
    </source>
</evidence>
<keyword evidence="9" id="KW-0396">Initiation factor</keyword>
<evidence type="ECO:0000256" key="4">
    <source>
        <dbReference type="ARBA" id="ARBA00023015"/>
    </source>
</evidence>
<feature type="region of interest" description="Disordered" evidence="7">
    <location>
        <begin position="105"/>
        <end position="146"/>
    </location>
</feature>
<dbReference type="InterPro" id="IPR035925">
    <property type="entry name" value="BSD_dom_sf"/>
</dbReference>
<dbReference type="GO" id="GO:0006360">
    <property type="term" value="P:transcription by RNA polymerase I"/>
    <property type="evidence" value="ECO:0000318"/>
    <property type="project" value="GO_Central"/>
</dbReference>
<dbReference type="InterPro" id="IPR027079">
    <property type="entry name" value="Tfb1/GTF2H1"/>
</dbReference>
<keyword evidence="6" id="KW-0539">Nucleus</keyword>
<evidence type="ECO:0000313" key="10">
    <source>
        <dbReference type="Proteomes" id="UP000054558"/>
    </source>
</evidence>
<dbReference type="GO" id="GO:0006366">
    <property type="term" value="P:transcription by RNA polymerase II"/>
    <property type="evidence" value="ECO:0000318"/>
    <property type="project" value="GO_Central"/>
</dbReference>
<dbReference type="Gene3D" id="2.30.29.30">
    <property type="entry name" value="Pleckstrin-homology domain (PH domain)/Phosphotyrosine-binding domain (PTB)"/>
    <property type="match status" value="1"/>
</dbReference>
<evidence type="ECO:0000259" key="8">
    <source>
        <dbReference type="PROSITE" id="PS50858"/>
    </source>
</evidence>
<dbReference type="SUPFAM" id="SSF50729">
    <property type="entry name" value="PH domain-like"/>
    <property type="match status" value="1"/>
</dbReference>
<dbReference type="GO" id="GO:0003743">
    <property type="term" value="F:translation initiation factor activity"/>
    <property type="evidence" value="ECO:0007669"/>
    <property type="project" value="UniProtKB-KW"/>
</dbReference>
<dbReference type="AlphaFoldDB" id="A0A1Y1I5A0"/>
<dbReference type="Gene3D" id="6.10.140.1200">
    <property type="match status" value="1"/>
</dbReference>
<dbReference type="InterPro" id="IPR005607">
    <property type="entry name" value="BSD_dom"/>
</dbReference>